<dbReference type="GO" id="GO:0006629">
    <property type="term" value="P:lipid metabolic process"/>
    <property type="evidence" value="ECO:0007669"/>
    <property type="project" value="InterPro"/>
</dbReference>
<evidence type="ECO:0000313" key="2">
    <source>
        <dbReference type="Proteomes" id="UP000321513"/>
    </source>
</evidence>
<keyword evidence="2" id="KW-1185">Reference proteome</keyword>
<dbReference type="GO" id="GO:0008081">
    <property type="term" value="F:phosphoric diester hydrolase activity"/>
    <property type="evidence" value="ECO:0007669"/>
    <property type="project" value="InterPro"/>
</dbReference>
<dbReference type="EMBL" id="BJYT01000027">
    <property type="protein sequence ID" value="GEO11702.1"/>
    <property type="molecule type" value="Genomic_DNA"/>
</dbReference>
<organism evidence="1 2">
    <name type="scientific">Segetibacter aerophilus</name>
    <dbReference type="NCBI Taxonomy" id="670293"/>
    <lineage>
        <taxon>Bacteria</taxon>
        <taxon>Pseudomonadati</taxon>
        <taxon>Bacteroidota</taxon>
        <taxon>Chitinophagia</taxon>
        <taxon>Chitinophagales</taxon>
        <taxon>Chitinophagaceae</taxon>
        <taxon>Segetibacter</taxon>
    </lineage>
</organism>
<reference evidence="1 2" key="1">
    <citation type="submission" date="2019-07" db="EMBL/GenBank/DDBJ databases">
        <title>Whole genome shotgun sequence of Segetibacter aerophilus NBRC 106135.</title>
        <authorList>
            <person name="Hosoyama A."/>
            <person name="Uohara A."/>
            <person name="Ohji S."/>
            <person name="Ichikawa N."/>
        </authorList>
    </citation>
    <scope>NUCLEOTIDE SEQUENCE [LARGE SCALE GENOMIC DNA]</scope>
    <source>
        <strain evidence="1 2">NBRC 106135</strain>
    </source>
</reference>
<dbReference type="Proteomes" id="UP000321513">
    <property type="component" value="Unassembled WGS sequence"/>
</dbReference>
<name>A0A512BIA4_9BACT</name>
<sequence>MDSTTPPTVSRNFYLIGHGCNDIEKINKALKQKVNGIECDLWADDDKKWWISHEGLTKTDLLEWLNYIPRAEKKYKRQLSIIIFDVKTSEPFKGVRDIINSTLPKDLPRIYSTAKIDKAHIFAEIVPLLNECEGIAIDEEDDPAEVAAFFKKIGATQCWYGNGITLIPLNEEFHESMQKAAPIRDTTGPFSKIYTWSVHRSEALRKYIEEDKVDGVIVGLNSIFSRPVSSALKIIRDNEEVQLAERNSKIF</sequence>
<dbReference type="InterPro" id="IPR017946">
    <property type="entry name" value="PLC-like_Pdiesterase_TIM-brl"/>
</dbReference>
<comment type="caution">
    <text evidence="1">The sequence shown here is derived from an EMBL/GenBank/DDBJ whole genome shotgun (WGS) entry which is preliminary data.</text>
</comment>
<gene>
    <name evidence="1" type="ORF">SAE01_41980</name>
</gene>
<dbReference type="AlphaFoldDB" id="A0A512BIA4"/>
<evidence type="ECO:0008006" key="3">
    <source>
        <dbReference type="Google" id="ProtNLM"/>
    </source>
</evidence>
<protein>
    <recommendedName>
        <fullName evidence="3">GP-PDE domain-containing protein</fullName>
    </recommendedName>
</protein>
<dbReference type="RefSeq" id="WP_147205815.1">
    <property type="nucleotide sequence ID" value="NZ_BJYT01000027.1"/>
</dbReference>
<dbReference type="Gene3D" id="3.20.20.190">
    <property type="entry name" value="Phosphatidylinositol (PI) phosphodiesterase"/>
    <property type="match status" value="1"/>
</dbReference>
<proteinExistence type="predicted"/>
<accession>A0A512BIA4</accession>
<evidence type="ECO:0000313" key="1">
    <source>
        <dbReference type="EMBL" id="GEO11702.1"/>
    </source>
</evidence>
<dbReference type="SUPFAM" id="SSF51695">
    <property type="entry name" value="PLC-like phosphodiesterases"/>
    <property type="match status" value="1"/>
</dbReference>